<accession>A0ABW8CVD3</accession>
<reference evidence="2 3" key="1">
    <citation type="submission" date="2024-10" db="EMBL/GenBank/DDBJ databases">
        <title>The Natural Products Discovery Center: Release of the First 8490 Sequenced Strains for Exploring Actinobacteria Biosynthetic Diversity.</title>
        <authorList>
            <person name="Kalkreuter E."/>
            <person name="Kautsar S.A."/>
            <person name="Yang D."/>
            <person name="Bader C.D."/>
            <person name="Teijaro C.N."/>
            <person name="Fluegel L."/>
            <person name="Davis C.M."/>
            <person name="Simpson J.R."/>
            <person name="Lauterbach L."/>
            <person name="Steele A.D."/>
            <person name="Gui C."/>
            <person name="Meng S."/>
            <person name="Li G."/>
            <person name="Viehrig K."/>
            <person name="Ye F."/>
            <person name="Su P."/>
            <person name="Kiefer A.F."/>
            <person name="Nichols A."/>
            <person name="Cepeda A.J."/>
            <person name="Yan W."/>
            <person name="Fan B."/>
            <person name="Jiang Y."/>
            <person name="Adhikari A."/>
            <person name="Zheng C.-J."/>
            <person name="Schuster L."/>
            <person name="Cowan T.M."/>
            <person name="Smanski M.J."/>
            <person name="Chevrette M.G."/>
            <person name="De Carvalho L.P.S."/>
            <person name="Shen B."/>
        </authorList>
    </citation>
    <scope>NUCLEOTIDE SEQUENCE [LARGE SCALE GENOMIC DNA]</scope>
    <source>
        <strain evidence="2 3">NPDC053346</strain>
    </source>
</reference>
<comment type="caution">
    <text evidence="2">The sequence shown here is derived from an EMBL/GenBank/DDBJ whole genome shotgun (WGS) entry which is preliminary data.</text>
</comment>
<dbReference type="RefSeq" id="WP_399616302.1">
    <property type="nucleotide sequence ID" value="NZ_JBITYT010000008.1"/>
</dbReference>
<evidence type="ECO:0000313" key="3">
    <source>
        <dbReference type="Proteomes" id="UP001614391"/>
    </source>
</evidence>
<dbReference type="Pfam" id="PF00550">
    <property type="entry name" value="PP-binding"/>
    <property type="match status" value="1"/>
</dbReference>
<proteinExistence type="predicted"/>
<gene>
    <name evidence="2" type="ORF">ACIGW0_19385</name>
</gene>
<evidence type="ECO:0000259" key="1">
    <source>
        <dbReference type="PROSITE" id="PS50075"/>
    </source>
</evidence>
<dbReference type="EMBL" id="JBITYT010000008">
    <property type="protein sequence ID" value="MFI9121542.1"/>
    <property type="molecule type" value="Genomic_DNA"/>
</dbReference>
<dbReference type="Proteomes" id="UP001614391">
    <property type="component" value="Unassembled WGS sequence"/>
</dbReference>
<dbReference type="Gene3D" id="1.10.1200.10">
    <property type="entry name" value="ACP-like"/>
    <property type="match status" value="1"/>
</dbReference>
<keyword evidence="3" id="KW-1185">Reference proteome</keyword>
<evidence type="ECO:0000313" key="2">
    <source>
        <dbReference type="EMBL" id="MFI9121542.1"/>
    </source>
</evidence>
<dbReference type="InterPro" id="IPR036736">
    <property type="entry name" value="ACP-like_sf"/>
</dbReference>
<dbReference type="PROSITE" id="PS50075">
    <property type="entry name" value="CARRIER"/>
    <property type="match status" value="1"/>
</dbReference>
<protein>
    <submittedName>
        <fullName evidence="2">Phosphopantetheine-binding protein</fullName>
    </submittedName>
</protein>
<organism evidence="2 3">
    <name type="scientific">Streptomyces bikiniensis</name>
    <dbReference type="NCBI Taxonomy" id="1896"/>
    <lineage>
        <taxon>Bacteria</taxon>
        <taxon>Bacillati</taxon>
        <taxon>Actinomycetota</taxon>
        <taxon>Actinomycetes</taxon>
        <taxon>Kitasatosporales</taxon>
        <taxon>Streptomycetaceae</taxon>
        <taxon>Streptomyces</taxon>
    </lineage>
</organism>
<dbReference type="InterPro" id="IPR009081">
    <property type="entry name" value="PP-bd_ACP"/>
</dbReference>
<name>A0ABW8CVD3_STRBI</name>
<dbReference type="SUPFAM" id="SSF47336">
    <property type="entry name" value="ACP-like"/>
    <property type="match status" value="1"/>
</dbReference>
<feature type="domain" description="Carrier" evidence="1">
    <location>
        <begin position="9"/>
        <end position="87"/>
    </location>
</feature>
<sequence>MEDTAATTTGQAERVHKVLLAVLGGSVDVSSLGPGADLWEAGMDSLLSVSLLVALEDEFDVEFPDELLTRETFASEAGITAAVTTLAAAA</sequence>